<feature type="region of interest" description="Disordered" evidence="6">
    <location>
        <begin position="68"/>
        <end position="88"/>
    </location>
</feature>
<feature type="transmembrane region" description="Helical" evidence="7">
    <location>
        <begin position="150"/>
        <end position="172"/>
    </location>
</feature>
<dbReference type="PANTHER" id="PTHR24300">
    <property type="entry name" value="CYTOCHROME P450 508A4-RELATED"/>
    <property type="match status" value="1"/>
</dbReference>
<evidence type="ECO:0000256" key="7">
    <source>
        <dbReference type="SAM" id="Phobius"/>
    </source>
</evidence>
<evidence type="ECO:0000256" key="1">
    <source>
        <dbReference type="ARBA" id="ARBA00010617"/>
    </source>
</evidence>
<accession>A0ABM1BKN8</accession>
<dbReference type="PRINTS" id="PR00385">
    <property type="entry name" value="P450"/>
</dbReference>
<dbReference type="PROSITE" id="PS00086">
    <property type="entry name" value="CYTOCHROME_P450"/>
    <property type="match status" value="1"/>
</dbReference>
<dbReference type="GeneID" id="106468054"/>
<keyword evidence="2 5" id="KW-0479">Metal-binding</keyword>
<keyword evidence="7" id="KW-0472">Membrane</keyword>
<reference evidence="9" key="1">
    <citation type="submission" date="2025-08" db="UniProtKB">
        <authorList>
            <consortium name="RefSeq"/>
        </authorList>
    </citation>
    <scope>IDENTIFICATION</scope>
    <source>
        <tissue evidence="9">Muscle</tissue>
    </source>
</reference>
<dbReference type="Pfam" id="PF00067">
    <property type="entry name" value="p450"/>
    <property type="match status" value="1"/>
</dbReference>
<evidence type="ECO:0000313" key="8">
    <source>
        <dbReference type="Proteomes" id="UP000694941"/>
    </source>
</evidence>
<keyword evidence="7" id="KW-0812">Transmembrane</keyword>
<keyword evidence="7" id="KW-1133">Transmembrane helix</keyword>
<evidence type="ECO:0000256" key="2">
    <source>
        <dbReference type="ARBA" id="ARBA00022723"/>
    </source>
</evidence>
<dbReference type="PRINTS" id="PR00463">
    <property type="entry name" value="EP450I"/>
</dbReference>
<comment type="similarity">
    <text evidence="1 5">Belongs to the cytochrome P450 family.</text>
</comment>
<proteinExistence type="inferred from homology"/>
<dbReference type="InterPro" id="IPR036396">
    <property type="entry name" value="Cyt_P450_sf"/>
</dbReference>
<evidence type="ECO:0000256" key="5">
    <source>
        <dbReference type="RuleBase" id="RU000461"/>
    </source>
</evidence>
<dbReference type="InterPro" id="IPR050182">
    <property type="entry name" value="Cytochrome_P450_fam2"/>
</dbReference>
<protein>
    <submittedName>
        <fullName evidence="9">Cytochrome P450 18a1-like</fullName>
    </submittedName>
</protein>
<feature type="region of interest" description="Disordered" evidence="6">
    <location>
        <begin position="1"/>
        <end position="33"/>
    </location>
</feature>
<dbReference type="SUPFAM" id="SSF48264">
    <property type="entry name" value="Cytochrome P450"/>
    <property type="match status" value="1"/>
</dbReference>
<sequence length="648" mass="73759">MCDNLYEEDYDDLSSEDGPEGEDGDDRDSDDIQLEEACIEAEIENKRSEAEQARIEANKGKEKARIEAEKEARIETDKEKEEARIETEKEQVHIEAEKERASIEAERENKRLEAGRDQTVNVSGCESKVLDSECDIAEDAPHFIQSLQKYFPSTVTLFLVFFMVLFLTRLTFFCHSRLPLPPGPRGLPLLGSLPFLGRDFHLTLTSLARSYGPIYQMFLGRKRVVVLNEPQMVRQAFRQNVFSGRPDTELTKLLQGYGIINSSGALWREQRAFLHCVMRQFGAKNIGPGKPALEKKVKDQVLEFLYGISELNGTPYRPRAAIARAVSNVVGSLLMSVTYSKEDTRFTRLLELIEEGFSLLTLAVPVNFIPVLRYIPGGSYAYQKIKQNREETAAYFQEVAEEHKHTLDPQELRDFVDAYLVQLQENQDDNKESYFSEMQLLQVMGDIFSAGLETVTSTLEWAILFLVRNPDIQNRVQEELDVVVGRNRLPSLADQRDLPYTEATILEVLRRANVIALGNAHATLEDTELAGYHIPKDTHVLPNLWAIHMDPELWPEPEVFKPERFLLDGKVSKPDFFMPFSVGRRICLGDVLTKMELFLFLTGLLHQFNLRVPEGEELPSTEGVVAVSLTPKPFQVRALQRNKTLLTV</sequence>
<gene>
    <name evidence="9" type="primary">LOC106468054</name>
</gene>
<dbReference type="Proteomes" id="UP000694941">
    <property type="component" value="Unplaced"/>
</dbReference>
<evidence type="ECO:0000313" key="9">
    <source>
        <dbReference type="RefSeq" id="XP_013783905.1"/>
    </source>
</evidence>
<dbReference type="InterPro" id="IPR002401">
    <property type="entry name" value="Cyt_P450_E_grp-I"/>
</dbReference>
<keyword evidence="4 5" id="KW-0503">Monooxygenase</keyword>
<dbReference type="PANTHER" id="PTHR24300:SF403">
    <property type="entry name" value="CYTOCHROME P450 306A1"/>
    <property type="match status" value="1"/>
</dbReference>
<dbReference type="Gene3D" id="1.10.630.10">
    <property type="entry name" value="Cytochrome P450"/>
    <property type="match status" value="1"/>
</dbReference>
<keyword evidence="5" id="KW-0560">Oxidoreductase</keyword>
<evidence type="ECO:0000256" key="3">
    <source>
        <dbReference type="ARBA" id="ARBA00023004"/>
    </source>
</evidence>
<keyword evidence="8" id="KW-1185">Reference proteome</keyword>
<evidence type="ECO:0000256" key="6">
    <source>
        <dbReference type="SAM" id="MobiDB-lite"/>
    </source>
</evidence>
<keyword evidence="5" id="KW-0349">Heme</keyword>
<dbReference type="InterPro" id="IPR001128">
    <property type="entry name" value="Cyt_P450"/>
</dbReference>
<dbReference type="InterPro" id="IPR017972">
    <property type="entry name" value="Cyt_P450_CS"/>
</dbReference>
<evidence type="ECO:0000256" key="4">
    <source>
        <dbReference type="ARBA" id="ARBA00023033"/>
    </source>
</evidence>
<dbReference type="CDD" id="cd06503">
    <property type="entry name" value="ATP-synt_Fo_b"/>
    <property type="match status" value="1"/>
</dbReference>
<organism evidence="8 9">
    <name type="scientific">Limulus polyphemus</name>
    <name type="common">Atlantic horseshoe crab</name>
    <dbReference type="NCBI Taxonomy" id="6850"/>
    <lineage>
        <taxon>Eukaryota</taxon>
        <taxon>Metazoa</taxon>
        <taxon>Ecdysozoa</taxon>
        <taxon>Arthropoda</taxon>
        <taxon>Chelicerata</taxon>
        <taxon>Merostomata</taxon>
        <taxon>Xiphosura</taxon>
        <taxon>Limulidae</taxon>
        <taxon>Limulus</taxon>
    </lineage>
</organism>
<keyword evidence="3 5" id="KW-0408">Iron</keyword>
<dbReference type="RefSeq" id="XP_013783905.1">
    <property type="nucleotide sequence ID" value="XM_013928451.1"/>
</dbReference>
<name>A0ABM1BKN8_LIMPO</name>